<gene>
    <name evidence="3" type="ORF">GCM10009030_38510</name>
</gene>
<dbReference type="SUPFAM" id="SSF48208">
    <property type="entry name" value="Six-hairpin glycosidases"/>
    <property type="match status" value="1"/>
</dbReference>
<dbReference type="Pfam" id="PF07221">
    <property type="entry name" value="GlcNAc_2-epim"/>
    <property type="match status" value="1"/>
</dbReference>
<evidence type="ECO:0000256" key="2">
    <source>
        <dbReference type="ARBA" id="ARBA00023235"/>
    </source>
</evidence>
<comment type="similarity">
    <text evidence="1">Belongs to the N-acylglucosamine 2-epimerase family.</text>
</comment>
<sequence>MTDYTDPGWLRDRMRAVLEFYYPTCVDERHGGFVAQLDADTGEVYDPDSKHLVAAARFTRNFALASEVFGDVWWREAAERGVEFLQDHFRDADRGGYHWVLDGTTPTDSRRVCYGHAFVVLAYARAADAGVQNAGKYLAQTWDLLDERFFEAEHGLYRSGWDADWSEADPYRGQNANMHACEAALVAYEVTGEQHYLDRAATVAKRLCVDLSTDDGRLWEHFETDWTPDFDYNRDDPAHQFRPWGYQPGHHIEWAKLLSILDRHLDVQWPGQRAPDLFETALDGWDDERGGFYYTLDEDDDPVVDDKYSWEVAEAIGAAAALAERTDDDWYREWYERFWEYALDTMVAPTGGWHERADADNEAYPAGDGPAVEPGYHPVGACYESLRSLGE</sequence>
<name>A0A830GRL6_9EURY</name>
<dbReference type="PANTHER" id="PTHR15108">
    <property type="entry name" value="N-ACYLGLUCOSAMINE-2-EPIMERASE"/>
    <property type="match status" value="1"/>
</dbReference>
<dbReference type="InterPro" id="IPR008928">
    <property type="entry name" value="6-hairpin_glycosidase_sf"/>
</dbReference>
<evidence type="ECO:0000313" key="3">
    <source>
        <dbReference type="EMBL" id="GGO03157.1"/>
    </source>
</evidence>
<keyword evidence="2 3" id="KW-0413">Isomerase</keyword>
<dbReference type="AlphaFoldDB" id="A0A830GRL6"/>
<proteinExistence type="inferred from homology"/>
<reference evidence="3" key="1">
    <citation type="journal article" date="2014" name="Int. J. Syst. Evol. Microbiol.">
        <title>Complete genome sequence of Corynebacterium casei LMG S-19264T (=DSM 44701T), isolated from a smear-ripened cheese.</title>
        <authorList>
            <consortium name="US DOE Joint Genome Institute (JGI-PGF)"/>
            <person name="Walter F."/>
            <person name="Albersmeier A."/>
            <person name="Kalinowski J."/>
            <person name="Ruckert C."/>
        </authorList>
    </citation>
    <scope>NUCLEOTIDE SEQUENCE</scope>
    <source>
        <strain evidence="3">JCM 17820</strain>
    </source>
</reference>
<organism evidence="3 4">
    <name type="scientific">Haloarcula pellucida</name>
    <dbReference type="NCBI Taxonomy" id="1427151"/>
    <lineage>
        <taxon>Archaea</taxon>
        <taxon>Methanobacteriati</taxon>
        <taxon>Methanobacteriota</taxon>
        <taxon>Stenosarchaea group</taxon>
        <taxon>Halobacteria</taxon>
        <taxon>Halobacteriales</taxon>
        <taxon>Haloarculaceae</taxon>
        <taxon>Haloarcula</taxon>
    </lineage>
</organism>
<protein>
    <submittedName>
        <fullName evidence="3">AGE family epimerase/isomerase</fullName>
    </submittedName>
</protein>
<dbReference type="InterPro" id="IPR012341">
    <property type="entry name" value="6hp_glycosidase-like_sf"/>
</dbReference>
<comment type="caution">
    <text evidence="3">The sequence shown here is derived from an EMBL/GenBank/DDBJ whole genome shotgun (WGS) entry which is preliminary data.</text>
</comment>
<keyword evidence="4" id="KW-1185">Reference proteome</keyword>
<evidence type="ECO:0000313" key="4">
    <source>
        <dbReference type="Proteomes" id="UP000605784"/>
    </source>
</evidence>
<dbReference type="RefSeq" id="WP_189001857.1">
    <property type="nucleotide sequence ID" value="NZ_BMOU01000007.1"/>
</dbReference>
<accession>A0A830GRL6</accession>
<dbReference type="InterPro" id="IPR010819">
    <property type="entry name" value="AGE/CE"/>
</dbReference>
<dbReference type="GO" id="GO:0005975">
    <property type="term" value="P:carbohydrate metabolic process"/>
    <property type="evidence" value="ECO:0007669"/>
    <property type="project" value="InterPro"/>
</dbReference>
<dbReference type="Proteomes" id="UP000605784">
    <property type="component" value="Unassembled WGS sequence"/>
</dbReference>
<dbReference type="Gene3D" id="1.50.10.10">
    <property type="match status" value="1"/>
</dbReference>
<dbReference type="GO" id="GO:0016853">
    <property type="term" value="F:isomerase activity"/>
    <property type="evidence" value="ECO:0007669"/>
    <property type="project" value="UniProtKB-KW"/>
</dbReference>
<evidence type="ECO:0000256" key="1">
    <source>
        <dbReference type="ARBA" id="ARBA00008558"/>
    </source>
</evidence>
<reference evidence="3" key="2">
    <citation type="submission" date="2020-09" db="EMBL/GenBank/DDBJ databases">
        <authorList>
            <person name="Sun Q."/>
            <person name="Ohkuma M."/>
        </authorList>
    </citation>
    <scope>NUCLEOTIDE SEQUENCE</scope>
    <source>
        <strain evidence="3">JCM 17820</strain>
    </source>
</reference>
<dbReference type="EMBL" id="BMOU01000007">
    <property type="protein sequence ID" value="GGO03157.1"/>
    <property type="molecule type" value="Genomic_DNA"/>
</dbReference>